<dbReference type="InterPro" id="IPR000933">
    <property type="entry name" value="Glyco_hydro_29"/>
</dbReference>
<feature type="domain" description="Glycoside hydrolase family 29 N-terminal" evidence="9">
    <location>
        <begin position="30"/>
        <end position="386"/>
    </location>
</feature>
<keyword evidence="6" id="KW-0326">Glycosidase</keyword>
<dbReference type="PANTHER" id="PTHR10030:SF37">
    <property type="entry name" value="ALPHA-L-FUCOSIDASE-RELATED"/>
    <property type="match status" value="1"/>
</dbReference>
<evidence type="ECO:0000256" key="5">
    <source>
        <dbReference type="ARBA" id="ARBA00022801"/>
    </source>
</evidence>
<evidence type="ECO:0000256" key="2">
    <source>
        <dbReference type="ARBA" id="ARBA00007951"/>
    </source>
</evidence>
<gene>
    <name evidence="10" type="ORF">FLB_09320</name>
</gene>
<dbReference type="InterPro" id="IPR013780">
    <property type="entry name" value="Glyco_hydro_b"/>
</dbReference>
<keyword evidence="4 8" id="KW-0732">Signal</keyword>
<dbReference type="Gene3D" id="3.20.20.80">
    <property type="entry name" value="Glycosidases"/>
    <property type="match status" value="1"/>
</dbReference>
<dbReference type="PANTHER" id="PTHR10030">
    <property type="entry name" value="ALPHA-L-FUCOSIDASE"/>
    <property type="match status" value="1"/>
</dbReference>
<dbReference type="GO" id="GO:0004560">
    <property type="term" value="F:alpha-L-fucosidase activity"/>
    <property type="evidence" value="ECO:0007669"/>
    <property type="project" value="InterPro"/>
</dbReference>
<proteinExistence type="inferred from homology"/>
<evidence type="ECO:0000256" key="6">
    <source>
        <dbReference type="ARBA" id="ARBA00023295"/>
    </source>
</evidence>
<keyword evidence="11" id="KW-1185">Reference proteome</keyword>
<dbReference type="EMBL" id="JMTM01000017">
    <property type="protein sequence ID" value="OAZ05081.1"/>
    <property type="molecule type" value="Genomic_DNA"/>
</dbReference>
<dbReference type="RefSeq" id="WP_082923205.1">
    <property type="nucleotide sequence ID" value="NZ_JMTM01000017.1"/>
</dbReference>
<dbReference type="Proteomes" id="UP000093807">
    <property type="component" value="Unassembled WGS sequence"/>
</dbReference>
<evidence type="ECO:0000256" key="8">
    <source>
        <dbReference type="SAM" id="SignalP"/>
    </source>
</evidence>
<feature type="site" description="May be important for catalysis" evidence="7">
    <location>
        <position position="319"/>
    </location>
</feature>
<comment type="caution">
    <text evidence="10">The sequence shown here is derived from an EMBL/GenBank/DDBJ whole genome shotgun (WGS) entry which is preliminary data.</text>
</comment>
<dbReference type="EC" id="3.2.1.51" evidence="3"/>
<dbReference type="GO" id="GO:0005764">
    <property type="term" value="C:lysosome"/>
    <property type="evidence" value="ECO:0007669"/>
    <property type="project" value="TreeGrafter"/>
</dbReference>
<keyword evidence="5" id="KW-0378">Hydrolase</keyword>
<evidence type="ECO:0000256" key="3">
    <source>
        <dbReference type="ARBA" id="ARBA00012662"/>
    </source>
</evidence>
<dbReference type="OrthoDB" id="1095333at2"/>
<dbReference type="SUPFAM" id="SSF51445">
    <property type="entry name" value="(Trans)glycosidases"/>
    <property type="match status" value="1"/>
</dbReference>
<dbReference type="InterPro" id="IPR016286">
    <property type="entry name" value="FUC_metazoa-typ"/>
</dbReference>
<feature type="signal peptide" evidence="8">
    <location>
        <begin position="1"/>
        <end position="22"/>
    </location>
</feature>
<dbReference type="GO" id="GO:0006004">
    <property type="term" value="P:fucose metabolic process"/>
    <property type="evidence" value="ECO:0007669"/>
    <property type="project" value="InterPro"/>
</dbReference>
<accession>A0A199XV17</accession>
<evidence type="ECO:0000256" key="4">
    <source>
        <dbReference type="ARBA" id="ARBA00022729"/>
    </source>
</evidence>
<dbReference type="GO" id="GO:0016139">
    <property type="term" value="P:glycoside catabolic process"/>
    <property type="evidence" value="ECO:0007669"/>
    <property type="project" value="TreeGrafter"/>
</dbReference>
<dbReference type="AlphaFoldDB" id="A0A199XV17"/>
<comment type="similarity">
    <text evidence="2">Belongs to the glycosyl hydrolase 29 family.</text>
</comment>
<reference evidence="10 11" key="1">
    <citation type="submission" date="2016-06" db="EMBL/GenBank/DDBJ databases">
        <title>Draft genome sequence of Flavobacterium succinicans strain DD5b.</title>
        <authorList>
            <person name="Poehlein A."/>
            <person name="Daniel R."/>
            <person name="Simeonova D.D."/>
        </authorList>
    </citation>
    <scope>NUCLEOTIDE SEQUENCE [LARGE SCALE GENOMIC DNA]</scope>
    <source>
        <strain evidence="10 11">DD5b</strain>
    </source>
</reference>
<dbReference type="PIRSF" id="PIRSF001092">
    <property type="entry name" value="Alpha-L-fucosidase"/>
    <property type="match status" value="1"/>
</dbReference>
<dbReference type="Pfam" id="PF01120">
    <property type="entry name" value="Alpha_L_fucos"/>
    <property type="match status" value="1"/>
</dbReference>
<dbReference type="Gene3D" id="2.60.40.1180">
    <property type="entry name" value="Golgi alpha-mannosidase II"/>
    <property type="match status" value="1"/>
</dbReference>
<sequence length="482" mass="55538">MKNNFKILFASFILAHSIYLHAQNDFSLKADKSEEESYVWTKDPQVKANLDKWQGYKFGVLIHMGLYSQLGTVESWGLAPEDWVTRDGYDNYYTYATDYRNTKYKLNPTNLDAEKWAKMFKEAGAKYMIFTSKHHDGFCMYDSKFTDFKITNPAFPYAKNPKADVLKNVLDASRKQGLAVGVYFSKPDWTTENFWWSYYPPKDRNPTYDITKFPERWKSYVQYTQNQLNELTTNYGKVDILWLDGCWVRPFSTINKKVEEFCKYPYDMDINMKLIAETARKKQPGMLVVDRWVPSEYENYLTPEQKTPEKPLSVPWESCITLGGAWGWVPNDKYKSSKEVIQLMTNIVVKGGNLLLGVGPDAKGEFDPKIEKTLAAVGKWLAINGEAIYNTKPVTPYLDGKVGYTQKENTIYAIYLPSKDEKEIPSEIAIKTNMKGSLKATLLSDKRKLRYKKVNNGILIAIPKELRSTLASHEAIVIQLTN</sequence>
<evidence type="ECO:0000256" key="1">
    <source>
        <dbReference type="ARBA" id="ARBA00004071"/>
    </source>
</evidence>
<evidence type="ECO:0000313" key="11">
    <source>
        <dbReference type="Proteomes" id="UP000093807"/>
    </source>
</evidence>
<organism evidence="10 11">
    <name type="scientific">Flavobacterium succinicans</name>
    <dbReference type="NCBI Taxonomy" id="29536"/>
    <lineage>
        <taxon>Bacteria</taxon>
        <taxon>Pseudomonadati</taxon>
        <taxon>Bacteroidota</taxon>
        <taxon>Flavobacteriia</taxon>
        <taxon>Flavobacteriales</taxon>
        <taxon>Flavobacteriaceae</taxon>
        <taxon>Flavobacterium</taxon>
    </lineage>
</organism>
<comment type="function">
    <text evidence="1">Alpha-L-fucosidase is responsible for hydrolyzing the alpha-1,6-linked fucose joined to the reducing-end N-acetylglucosamine of the carbohydrate moieties of glycoproteins.</text>
</comment>
<feature type="chain" id="PRO_5008286996" description="alpha-L-fucosidase" evidence="8">
    <location>
        <begin position="23"/>
        <end position="482"/>
    </location>
</feature>
<protein>
    <recommendedName>
        <fullName evidence="3">alpha-L-fucosidase</fullName>
        <ecNumber evidence="3">3.2.1.51</ecNumber>
    </recommendedName>
</protein>
<evidence type="ECO:0000256" key="7">
    <source>
        <dbReference type="PIRSR" id="PIRSR001092-1"/>
    </source>
</evidence>
<dbReference type="InterPro" id="IPR057739">
    <property type="entry name" value="Glyco_hydro_29_N"/>
</dbReference>
<evidence type="ECO:0000313" key="10">
    <source>
        <dbReference type="EMBL" id="OAZ05081.1"/>
    </source>
</evidence>
<dbReference type="SMART" id="SM00812">
    <property type="entry name" value="Alpha_L_fucos"/>
    <property type="match status" value="1"/>
</dbReference>
<dbReference type="PATRIC" id="fig|29536.5.peg.959"/>
<dbReference type="InterPro" id="IPR017853">
    <property type="entry name" value="GH"/>
</dbReference>
<evidence type="ECO:0000259" key="9">
    <source>
        <dbReference type="Pfam" id="PF01120"/>
    </source>
</evidence>
<name>A0A199XV17_9FLAO</name>